<gene>
    <name evidence="2" type="ordered locus">Cgl0865</name>
</gene>
<reference evidence="3" key="1">
    <citation type="journal article" date="2003" name="Appl. Microbiol. Biotechnol.">
        <title>The Corynebacterium glutamicum genome: features and impacts on biotechnological processes.</title>
        <authorList>
            <person name="Ikeda M."/>
            <person name="Nakagawa S."/>
        </authorList>
    </citation>
    <scope>NUCLEOTIDE SEQUENCE [LARGE SCALE GENOMIC DNA]</scope>
    <source>
        <strain evidence="3">ATCC 13032 / DSM 20300 / BCRC 11384 / JCM 1318 / LMG 3730 / NCIMB 10025</strain>
    </source>
</reference>
<keyword evidence="3" id="KW-1185">Reference proteome</keyword>
<organism evidence="2 3">
    <name type="scientific">Corynebacterium glutamicum (strain ATCC 13032 / DSM 20300 / JCM 1318 / BCRC 11384 / CCUG 27702 / LMG 3730 / NBRC 12168 / NCIMB 10025 / NRRL B-2784 / 534)</name>
    <dbReference type="NCBI Taxonomy" id="196627"/>
    <lineage>
        <taxon>Bacteria</taxon>
        <taxon>Bacillati</taxon>
        <taxon>Actinomycetota</taxon>
        <taxon>Actinomycetes</taxon>
        <taxon>Mycobacteriales</taxon>
        <taxon>Corynebacteriaceae</taxon>
        <taxon>Corynebacterium</taxon>
    </lineage>
</organism>
<dbReference type="BioCyc" id="CORYNE:G18NG-10435-MONOMER"/>
<feature type="region of interest" description="Disordered" evidence="1">
    <location>
        <begin position="26"/>
        <end position="48"/>
    </location>
</feature>
<evidence type="ECO:0000256" key="1">
    <source>
        <dbReference type="SAM" id="MobiDB-lite"/>
    </source>
</evidence>
<name>Q8NS19_CORGL</name>
<dbReference type="KEGG" id="cgl:Cgl0865"/>
<dbReference type="HOGENOM" id="CLU_2205643_0_0_11"/>
<dbReference type="Proteomes" id="UP000000582">
    <property type="component" value="Chromosome"/>
</dbReference>
<protein>
    <submittedName>
        <fullName evidence="2">Uncharacterized protein</fullName>
    </submittedName>
</protein>
<dbReference type="EMBL" id="BA000036">
    <property type="protein sequence ID" value="BAB98258.1"/>
    <property type="molecule type" value="Genomic_DNA"/>
</dbReference>
<evidence type="ECO:0000313" key="2">
    <source>
        <dbReference type="EMBL" id="BAB98258.1"/>
    </source>
</evidence>
<proteinExistence type="predicted"/>
<accession>Q8NS19</accession>
<evidence type="ECO:0000313" key="3">
    <source>
        <dbReference type="Proteomes" id="UP000000582"/>
    </source>
</evidence>
<dbReference type="AlphaFoldDB" id="Q8NS19"/>
<sequence length="107" mass="10730">MKPTSVNSAEIFSFGSSWLSTTASHLTGEVGSASPRPTGPVSTTWASKPGECKTSVITCDSHPASSAGSSPWFSALPNKSSDSFSTPRTVAKSCASGAASASSVNEG</sequence>